<protein>
    <recommendedName>
        <fullName evidence="4">diacylglycerol O-acyltransferase</fullName>
        <ecNumber evidence="4">2.3.1.20</ecNumber>
    </recommendedName>
</protein>
<evidence type="ECO:0000256" key="7">
    <source>
        <dbReference type="ARBA" id="ARBA00023315"/>
    </source>
</evidence>
<dbReference type="InterPro" id="IPR004255">
    <property type="entry name" value="O-acyltransferase_WSD1_N"/>
</dbReference>
<evidence type="ECO:0000256" key="1">
    <source>
        <dbReference type="ARBA" id="ARBA00004771"/>
    </source>
</evidence>
<organism evidence="11 12">
    <name type="scientific">Lacimicrobium alkaliphilum</name>
    <dbReference type="NCBI Taxonomy" id="1526571"/>
    <lineage>
        <taxon>Bacteria</taxon>
        <taxon>Pseudomonadati</taxon>
        <taxon>Pseudomonadota</taxon>
        <taxon>Gammaproteobacteria</taxon>
        <taxon>Alteromonadales</taxon>
        <taxon>Alteromonadaceae</taxon>
        <taxon>Lacimicrobium</taxon>
    </lineage>
</organism>
<comment type="pathway">
    <text evidence="1">Glycerolipid metabolism; triacylglycerol biosynthesis.</text>
</comment>
<evidence type="ECO:0000256" key="8">
    <source>
        <dbReference type="ARBA" id="ARBA00048109"/>
    </source>
</evidence>
<evidence type="ECO:0000256" key="5">
    <source>
        <dbReference type="ARBA" id="ARBA00022679"/>
    </source>
</evidence>
<dbReference type="SUPFAM" id="SSF52777">
    <property type="entry name" value="CoA-dependent acyltransferases"/>
    <property type="match status" value="1"/>
</dbReference>
<evidence type="ECO:0000259" key="9">
    <source>
        <dbReference type="Pfam" id="PF03007"/>
    </source>
</evidence>
<dbReference type="Proteomes" id="UP000068447">
    <property type="component" value="Chromosome"/>
</dbReference>
<keyword evidence="12" id="KW-1185">Reference proteome</keyword>
<evidence type="ECO:0000256" key="6">
    <source>
        <dbReference type="ARBA" id="ARBA00022798"/>
    </source>
</evidence>
<dbReference type="OrthoDB" id="9810950at2"/>
<accession>A0A0U2JIM8</accession>
<evidence type="ECO:0000256" key="4">
    <source>
        <dbReference type="ARBA" id="ARBA00013244"/>
    </source>
</evidence>
<keyword evidence="7" id="KW-0012">Acyltransferase</keyword>
<dbReference type="EMBL" id="CP013650">
    <property type="protein sequence ID" value="ALS97910.1"/>
    <property type="molecule type" value="Genomic_DNA"/>
</dbReference>
<evidence type="ECO:0000313" key="12">
    <source>
        <dbReference type="Proteomes" id="UP000068447"/>
    </source>
</evidence>
<evidence type="ECO:0000259" key="10">
    <source>
        <dbReference type="Pfam" id="PF06974"/>
    </source>
</evidence>
<dbReference type="Pfam" id="PF06974">
    <property type="entry name" value="WS_DGAT_C"/>
    <property type="match status" value="1"/>
</dbReference>
<feature type="domain" description="O-acyltransferase WSD1 C-terminal" evidence="10">
    <location>
        <begin position="304"/>
        <end position="449"/>
    </location>
</feature>
<dbReference type="GO" id="GO:0004144">
    <property type="term" value="F:diacylglycerol O-acyltransferase activity"/>
    <property type="evidence" value="ECO:0007669"/>
    <property type="project" value="UniProtKB-EC"/>
</dbReference>
<reference evidence="11 12" key="1">
    <citation type="submission" date="2015-12" db="EMBL/GenBank/DDBJ databases">
        <title>Complete genome of Lacimicrobium alkaliphilum KCTC 32984.</title>
        <authorList>
            <person name="Kim S.-G."/>
            <person name="Lee Y.-J."/>
        </authorList>
    </citation>
    <scope>NUCLEOTIDE SEQUENCE [LARGE SCALE GENOMIC DNA]</scope>
    <source>
        <strain evidence="11 12">YelD216</strain>
    </source>
</reference>
<proteinExistence type="inferred from homology"/>
<comment type="similarity">
    <text evidence="3">Belongs to the long-chain O-acyltransferase family.</text>
</comment>
<keyword evidence="5" id="KW-0808">Transferase</keyword>
<dbReference type="RefSeq" id="WP_062477942.1">
    <property type="nucleotide sequence ID" value="NZ_CP013650.1"/>
</dbReference>
<dbReference type="InterPro" id="IPR009721">
    <property type="entry name" value="O-acyltransferase_WSD1_C"/>
</dbReference>
<sequence length="485" mass="56107">MSKKISFLDKAFWITESEDSPKHVASLQILALPESADENYLPNLVNTFRKFDQAVCPFNTVVQRVLGFPWALKPVDKLDMQYHVQYHEIDDVSDRQQLHQFIARLHEPRLDREQPLWQYHIISSRQGRQFAIYVKIHHIYGDGATLIRWFQAAYRDKPQNDDFAPVWALEQPIRKRRACHWFKGLMTNCWHFIRTITDLIWILFRILVKLLRINTHYMPVPFTGTRTVLTGQVHKGRVVATTDLDFKRVQALSRRLRASANEILLCCFDIGVHRFLKDYGHSFKRALYTNMPINLRKPGEQVGGNKIAIVPVMLAHGETDPYLRLRQIIENHRIVKHAARRSEPGAFAYYTILIQSVALVFELLRVSDWFRPIANILISNVPGPKNRRYLKDAELLAVYPISAITPGGGVNITLLTYGDTANIGLVCTDRRINSLDNMAHYFNEAFDMLEKCVDDPSLTIDDIGERVEDDMRSIVAEQEIHENGH</sequence>
<dbReference type="EC" id="2.3.1.20" evidence="4"/>
<gene>
    <name evidence="11" type="ORF">AT746_06270</name>
</gene>
<dbReference type="GO" id="GO:0005886">
    <property type="term" value="C:plasma membrane"/>
    <property type="evidence" value="ECO:0007669"/>
    <property type="project" value="TreeGrafter"/>
</dbReference>
<feature type="domain" description="O-acyltransferase WSD1-like N-terminal" evidence="9">
    <location>
        <begin position="7"/>
        <end position="262"/>
    </location>
</feature>
<evidence type="ECO:0000256" key="2">
    <source>
        <dbReference type="ARBA" id="ARBA00005189"/>
    </source>
</evidence>
<dbReference type="KEGG" id="lal:AT746_06270"/>
<dbReference type="UniPathway" id="UPA00282"/>
<dbReference type="AlphaFoldDB" id="A0A0U2JIM8"/>
<dbReference type="GO" id="GO:0019432">
    <property type="term" value="P:triglyceride biosynthetic process"/>
    <property type="evidence" value="ECO:0007669"/>
    <property type="project" value="UniProtKB-UniPathway"/>
</dbReference>
<name>A0A0U2JIM8_9ALTE</name>
<evidence type="ECO:0000256" key="3">
    <source>
        <dbReference type="ARBA" id="ARBA00009587"/>
    </source>
</evidence>
<dbReference type="PANTHER" id="PTHR31650:SF1">
    <property type="entry name" value="WAX ESTER SYNTHASE_DIACYLGLYCEROL ACYLTRANSFERASE 4-RELATED"/>
    <property type="match status" value="1"/>
</dbReference>
<dbReference type="InterPro" id="IPR045034">
    <property type="entry name" value="O-acyltransferase_WSD1-like"/>
</dbReference>
<dbReference type="Pfam" id="PF03007">
    <property type="entry name" value="WS_DGAT_cat"/>
    <property type="match status" value="1"/>
</dbReference>
<comment type="pathway">
    <text evidence="2">Lipid metabolism.</text>
</comment>
<dbReference type="PANTHER" id="PTHR31650">
    <property type="entry name" value="O-ACYLTRANSFERASE (WSD1-LIKE) FAMILY PROTEIN"/>
    <property type="match status" value="1"/>
</dbReference>
<comment type="catalytic activity">
    <reaction evidence="8">
        <text>an acyl-CoA + a 1,2-diacyl-sn-glycerol = a triacyl-sn-glycerol + CoA</text>
        <dbReference type="Rhea" id="RHEA:10868"/>
        <dbReference type="ChEBI" id="CHEBI:17815"/>
        <dbReference type="ChEBI" id="CHEBI:57287"/>
        <dbReference type="ChEBI" id="CHEBI:58342"/>
        <dbReference type="ChEBI" id="CHEBI:64615"/>
        <dbReference type="EC" id="2.3.1.20"/>
    </reaction>
</comment>
<dbReference type="STRING" id="1526571.AT746_06270"/>
<evidence type="ECO:0000313" key="11">
    <source>
        <dbReference type="EMBL" id="ALS97910.1"/>
    </source>
</evidence>
<keyword evidence="6" id="KW-0319">Glycerol metabolism</keyword>
<dbReference type="GO" id="GO:0006071">
    <property type="term" value="P:glycerol metabolic process"/>
    <property type="evidence" value="ECO:0007669"/>
    <property type="project" value="UniProtKB-KW"/>
</dbReference>